<dbReference type="Gene3D" id="1.20.1600.10">
    <property type="entry name" value="Outer membrane efflux proteins (OEP)"/>
    <property type="match status" value="1"/>
</dbReference>
<feature type="signal peptide" evidence="1">
    <location>
        <begin position="1"/>
        <end position="23"/>
    </location>
</feature>
<dbReference type="Proteomes" id="UP001201463">
    <property type="component" value="Unassembled WGS sequence"/>
</dbReference>
<evidence type="ECO:0000256" key="1">
    <source>
        <dbReference type="SAM" id="SignalP"/>
    </source>
</evidence>
<evidence type="ECO:0000313" key="3">
    <source>
        <dbReference type="Proteomes" id="UP001201463"/>
    </source>
</evidence>
<organism evidence="2 3">
    <name type="scientific">Pelomonas caseinilytica</name>
    <dbReference type="NCBI Taxonomy" id="2906763"/>
    <lineage>
        <taxon>Bacteria</taxon>
        <taxon>Pseudomonadati</taxon>
        <taxon>Pseudomonadota</taxon>
        <taxon>Betaproteobacteria</taxon>
        <taxon>Burkholderiales</taxon>
        <taxon>Sphaerotilaceae</taxon>
        <taxon>Roseateles</taxon>
    </lineage>
</organism>
<feature type="chain" id="PRO_5045329063" evidence="1">
    <location>
        <begin position="24"/>
        <end position="411"/>
    </location>
</feature>
<evidence type="ECO:0000313" key="2">
    <source>
        <dbReference type="EMBL" id="MCE4537581.1"/>
    </source>
</evidence>
<keyword evidence="3" id="KW-1185">Reference proteome</keyword>
<dbReference type="EMBL" id="JAJTWT010000003">
    <property type="protein sequence ID" value="MCE4537581.1"/>
    <property type="molecule type" value="Genomic_DNA"/>
</dbReference>
<proteinExistence type="predicted"/>
<comment type="caution">
    <text evidence="2">The sequence shown here is derived from an EMBL/GenBank/DDBJ whole genome shotgun (WGS) entry which is preliminary data.</text>
</comment>
<keyword evidence="1" id="KW-0732">Signal</keyword>
<dbReference type="RefSeq" id="WP_233391590.1">
    <property type="nucleotide sequence ID" value="NZ_JAJTWT010000003.1"/>
</dbReference>
<sequence>MSPSALRVAALAAALLTAPWAVSAPLSLDEALDLAVQRSQLARSARAGAAGAAEMASAAGQLPDPVLNLGVDNLPATGASRFNAAAEDMTMKRIGIAQEWVPADKRAAREAVAAAAARRESLLEGVAAADARLQAALAYVDAFYAGQAEALAALNEGHAREEREAGRARVAAAAAGSAEALALDGALGMAEDDAAELRQQHAAAAAALQRWTGLLPDALGLPALPTPADADAFVARHPAVVARAGEVEVARQEAQATRLNRRPNWSYELSYGQRSGRPDLLSFGISIPLPIAPAARQDRESAARLALLDKAEAELAEARRGAAGEYAALSSDAARLGERIERYEARVLEPLRQRTVAALAAYRSNQAGLTALFEARHAELQARRRLLELRRDLARAVAQLAFKPLSRGDAS</sequence>
<accession>A0ABS8X9N1</accession>
<protein>
    <submittedName>
        <fullName evidence="2">TolC family protein</fullName>
    </submittedName>
</protein>
<name>A0ABS8X9N1_9BURK</name>
<dbReference type="SUPFAM" id="SSF56954">
    <property type="entry name" value="Outer membrane efflux proteins (OEP)"/>
    <property type="match status" value="1"/>
</dbReference>
<gene>
    <name evidence="2" type="ORF">LXT12_10000</name>
</gene>
<reference evidence="2 3" key="1">
    <citation type="submission" date="2021-12" db="EMBL/GenBank/DDBJ databases">
        <title>Genome seq of p7.</title>
        <authorList>
            <person name="Seo T."/>
        </authorList>
    </citation>
    <scope>NUCLEOTIDE SEQUENCE [LARGE SCALE GENOMIC DNA]</scope>
    <source>
        <strain evidence="2 3">P7</strain>
    </source>
</reference>